<keyword evidence="2" id="KW-0732">Signal</keyword>
<dbReference type="InterPro" id="IPR013766">
    <property type="entry name" value="Thioredoxin_domain"/>
</dbReference>
<dbReference type="Proteomes" id="UP000243640">
    <property type="component" value="Unassembled WGS sequence"/>
</dbReference>
<evidence type="ECO:0000256" key="1">
    <source>
        <dbReference type="ARBA" id="ARBA00023284"/>
    </source>
</evidence>
<evidence type="ECO:0000313" key="7">
    <source>
        <dbReference type="Proteomes" id="UP000295058"/>
    </source>
</evidence>
<reference evidence="4 6" key="1">
    <citation type="submission" date="2017-08" db="EMBL/GenBank/DDBJ databases">
        <title>Draft Genome Sequence of the Marine Bacterium Oceanimonas baumannii ATCC 700832.</title>
        <authorList>
            <person name="Mcclelland W.D."/>
            <person name="Brennan M.A."/>
            <person name="Trachtenberg A.M."/>
            <person name="Maclea K.S."/>
        </authorList>
    </citation>
    <scope>NUCLEOTIDE SEQUENCE [LARGE SCALE GENOMIC DNA]</scope>
    <source>
        <strain evidence="4 6">ATCC 700832</strain>
    </source>
</reference>
<dbReference type="GO" id="GO:0015036">
    <property type="term" value="F:disulfide oxidoreductase activity"/>
    <property type="evidence" value="ECO:0007669"/>
    <property type="project" value="UniProtKB-ARBA"/>
</dbReference>
<keyword evidence="7" id="KW-1185">Reference proteome</keyword>
<dbReference type="RefSeq" id="WP_094276717.1">
    <property type="nucleotide sequence ID" value="NZ_JBLWZI010000004.1"/>
</dbReference>
<protein>
    <submittedName>
        <fullName evidence="4 5">Redoxin</fullName>
    </submittedName>
</protein>
<evidence type="ECO:0000256" key="2">
    <source>
        <dbReference type="SAM" id="SignalP"/>
    </source>
</evidence>
<feature type="domain" description="Thioredoxin" evidence="3">
    <location>
        <begin position="13"/>
        <end position="148"/>
    </location>
</feature>
<dbReference type="InterPro" id="IPR050553">
    <property type="entry name" value="Thioredoxin_ResA/DsbE_sf"/>
</dbReference>
<dbReference type="SUPFAM" id="SSF52833">
    <property type="entry name" value="Thioredoxin-like"/>
    <property type="match status" value="1"/>
</dbReference>
<dbReference type="PANTHER" id="PTHR42852:SF18">
    <property type="entry name" value="CHROMOSOME UNDETERMINED SCAFFOLD_47, WHOLE GENOME SHOTGUN SEQUENCE"/>
    <property type="match status" value="1"/>
</dbReference>
<comment type="caution">
    <text evidence="4">The sequence shown here is derived from an EMBL/GenBank/DDBJ whole genome shotgun (WGS) entry which is preliminary data.</text>
</comment>
<dbReference type="GO" id="GO:0016209">
    <property type="term" value="F:antioxidant activity"/>
    <property type="evidence" value="ECO:0007669"/>
    <property type="project" value="InterPro"/>
</dbReference>
<dbReference type="CDD" id="cd02966">
    <property type="entry name" value="TlpA_like_family"/>
    <property type="match status" value="1"/>
</dbReference>
<dbReference type="EMBL" id="SODO01000001">
    <property type="protein sequence ID" value="TDW62068.1"/>
    <property type="molecule type" value="Genomic_DNA"/>
</dbReference>
<dbReference type="Gene3D" id="3.40.30.10">
    <property type="entry name" value="Glutaredoxin"/>
    <property type="match status" value="1"/>
</dbReference>
<dbReference type="AlphaFoldDB" id="A0A235CQX8"/>
<accession>A0A235CQX8</accession>
<evidence type="ECO:0000259" key="3">
    <source>
        <dbReference type="PROSITE" id="PS51352"/>
    </source>
</evidence>
<name>A0A235CQX8_9GAMM</name>
<dbReference type="InterPro" id="IPR000866">
    <property type="entry name" value="AhpC/TSA"/>
</dbReference>
<evidence type="ECO:0000313" key="4">
    <source>
        <dbReference type="EMBL" id="OYD26275.1"/>
    </source>
</evidence>
<dbReference type="InterPro" id="IPR017937">
    <property type="entry name" value="Thioredoxin_CS"/>
</dbReference>
<dbReference type="PROSITE" id="PS51257">
    <property type="entry name" value="PROKAR_LIPOPROTEIN"/>
    <property type="match status" value="1"/>
</dbReference>
<sequence>MSKLRMLFLAVVLALTGCGDAATLTLANGQQQRLSDFEDNWLVVNYFAEWCAPCLRELPLLNDLTRTEGPAVLAVSFDALAPEALQALSERHDMSMPVVASLDGPWPFELPRVLPTTFVIDPDGKLAERHQGELTAEDIVRWQKVYWGADINRS</sequence>
<feature type="chain" id="PRO_5012601893" evidence="2">
    <location>
        <begin position="22"/>
        <end position="154"/>
    </location>
</feature>
<feature type="signal peptide" evidence="2">
    <location>
        <begin position="1"/>
        <end position="21"/>
    </location>
</feature>
<evidence type="ECO:0000313" key="5">
    <source>
        <dbReference type="EMBL" id="TDW62068.1"/>
    </source>
</evidence>
<gene>
    <name evidence="4" type="ORF">B6S09_01460</name>
    <name evidence="5" type="ORF">LY04_00119</name>
</gene>
<organism evidence="4 6">
    <name type="scientific">Oceanimonas baumannii</name>
    <dbReference type="NCBI Taxonomy" id="129578"/>
    <lineage>
        <taxon>Bacteria</taxon>
        <taxon>Pseudomonadati</taxon>
        <taxon>Pseudomonadota</taxon>
        <taxon>Gammaproteobacteria</taxon>
        <taxon>Aeromonadales</taxon>
        <taxon>Aeromonadaceae</taxon>
        <taxon>Oceanimonas</taxon>
    </lineage>
</organism>
<dbReference type="PROSITE" id="PS00194">
    <property type="entry name" value="THIOREDOXIN_1"/>
    <property type="match status" value="1"/>
</dbReference>
<reference evidence="5 7" key="2">
    <citation type="submission" date="2019-03" db="EMBL/GenBank/DDBJ databases">
        <title>Genomic Encyclopedia of Archaeal and Bacterial Type Strains, Phase II (KMG-II): from individual species to whole genera.</title>
        <authorList>
            <person name="Goeker M."/>
        </authorList>
    </citation>
    <scope>NUCLEOTIDE SEQUENCE [LARGE SCALE GENOMIC DNA]</scope>
    <source>
        <strain evidence="5 7">DSM 15594</strain>
    </source>
</reference>
<proteinExistence type="predicted"/>
<evidence type="ECO:0000313" key="6">
    <source>
        <dbReference type="Proteomes" id="UP000243640"/>
    </source>
</evidence>
<dbReference type="Pfam" id="PF00578">
    <property type="entry name" value="AhpC-TSA"/>
    <property type="match status" value="1"/>
</dbReference>
<dbReference type="PANTHER" id="PTHR42852">
    <property type="entry name" value="THIOL:DISULFIDE INTERCHANGE PROTEIN DSBE"/>
    <property type="match status" value="1"/>
</dbReference>
<dbReference type="OrthoDB" id="9799347at2"/>
<dbReference type="InterPro" id="IPR036249">
    <property type="entry name" value="Thioredoxin-like_sf"/>
</dbReference>
<dbReference type="PROSITE" id="PS51352">
    <property type="entry name" value="THIOREDOXIN_2"/>
    <property type="match status" value="1"/>
</dbReference>
<dbReference type="EMBL" id="NQJF01000001">
    <property type="protein sequence ID" value="OYD26275.1"/>
    <property type="molecule type" value="Genomic_DNA"/>
</dbReference>
<dbReference type="Proteomes" id="UP000295058">
    <property type="component" value="Unassembled WGS sequence"/>
</dbReference>
<keyword evidence="1" id="KW-0676">Redox-active center</keyword>